<dbReference type="RefSeq" id="XP_034251695.1">
    <property type="nucleotide sequence ID" value="XM_034395804.1"/>
</dbReference>
<dbReference type="InterPro" id="IPR032675">
    <property type="entry name" value="LRR_dom_sf"/>
</dbReference>
<name>A0A6P9A1M9_THRPL</name>
<evidence type="ECO:0000313" key="6">
    <source>
        <dbReference type="RefSeq" id="XP_034251695.1"/>
    </source>
</evidence>
<dbReference type="RefSeq" id="XP_034251696.1">
    <property type="nucleotide sequence ID" value="XM_034395805.1"/>
</dbReference>
<reference evidence="3 4" key="1">
    <citation type="submission" date="2025-04" db="UniProtKB">
        <authorList>
            <consortium name="RefSeq"/>
        </authorList>
    </citation>
    <scope>IDENTIFICATION</scope>
    <source>
        <tissue evidence="3 4">Total insect</tissue>
    </source>
</reference>
<feature type="domain" description="F-box" evidence="1">
    <location>
        <begin position="10"/>
        <end position="56"/>
    </location>
</feature>
<gene>
    <name evidence="3 4 5 6 7 8" type="primary">LOC117651625</name>
</gene>
<dbReference type="InterPro" id="IPR036047">
    <property type="entry name" value="F-box-like_dom_sf"/>
</dbReference>
<dbReference type="RefSeq" id="XP_034251691.1">
    <property type="nucleotide sequence ID" value="XM_034395800.1"/>
</dbReference>
<dbReference type="SUPFAM" id="SSF81383">
    <property type="entry name" value="F-box domain"/>
    <property type="match status" value="1"/>
</dbReference>
<proteinExistence type="predicted"/>
<evidence type="ECO:0000313" key="2">
    <source>
        <dbReference type="Proteomes" id="UP000515158"/>
    </source>
</evidence>
<accession>A0A6P9A1M9</accession>
<dbReference type="KEGG" id="tpal:117651625"/>
<sequence>MDSEAMAKPEISLLSLPDDALLAVLAFLPTRDLFVCRVACRRLRDLCLHRHLWRAATVESKGVLRAALAVAPCIGTIGEVPIEALEPLVATACTVSELKLLVVGKESAALASALLSRFSTVSSGLRLKKLSLEVRGPLTRTSRRLLKQVCSFTGLQDLSIDLKGELPEREWSKLNVQPSLSKLSYTSSSRDAFLQLLLSTHSATLENVDLQFREYFELPWRSLASLSRLRSLRCFQDDGLSKLAALPNLNSVELEANDQWYDGFDPGAVEFLSKAPHLRMVKLGAVSHDTAPLLALANSPSAPHLEKLHIYPWFQDLDDESNVFDTLASVLQEFVSLNSLIAVIDELPYDLLQVISPISSPKLTVLVLADVTGEKFKCLHETLHDPFVQDLLVGNPQLHLRLKAHDEDMDLKSCKSCSWCRRSCHVRLRRDVRVALSSHCRRGGCPVDCYQAFQPSDRTYSESNPDLS</sequence>
<dbReference type="OrthoDB" id="8246423at2759"/>
<dbReference type="RefSeq" id="XP_034251697.1">
    <property type="nucleotide sequence ID" value="XM_034395806.1"/>
</dbReference>
<evidence type="ECO:0000259" key="1">
    <source>
        <dbReference type="PROSITE" id="PS50181"/>
    </source>
</evidence>
<organism evidence="4">
    <name type="scientific">Thrips palmi</name>
    <name type="common">Melon thrips</name>
    <dbReference type="NCBI Taxonomy" id="161013"/>
    <lineage>
        <taxon>Eukaryota</taxon>
        <taxon>Metazoa</taxon>
        <taxon>Ecdysozoa</taxon>
        <taxon>Arthropoda</taxon>
        <taxon>Hexapoda</taxon>
        <taxon>Insecta</taxon>
        <taxon>Pterygota</taxon>
        <taxon>Neoptera</taxon>
        <taxon>Paraneoptera</taxon>
        <taxon>Thysanoptera</taxon>
        <taxon>Terebrantia</taxon>
        <taxon>Thripoidea</taxon>
        <taxon>Thripidae</taxon>
        <taxon>Thrips</taxon>
    </lineage>
</organism>
<dbReference type="Gene3D" id="3.80.10.10">
    <property type="entry name" value="Ribonuclease Inhibitor"/>
    <property type="match status" value="1"/>
</dbReference>
<dbReference type="GeneID" id="117651625"/>
<dbReference type="SMART" id="SM00256">
    <property type="entry name" value="FBOX"/>
    <property type="match status" value="1"/>
</dbReference>
<evidence type="ECO:0000313" key="4">
    <source>
        <dbReference type="RefSeq" id="XP_034251692.1"/>
    </source>
</evidence>
<evidence type="ECO:0000313" key="8">
    <source>
        <dbReference type="RefSeq" id="XP_034251697.1"/>
    </source>
</evidence>
<dbReference type="AlphaFoldDB" id="A0A6P9A1M9"/>
<dbReference type="InterPro" id="IPR001810">
    <property type="entry name" value="F-box_dom"/>
</dbReference>
<evidence type="ECO:0000313" key="3">
    <source>
        <dbReference type="RefSeq" id="XP_034251691.1"/>
    </source>
</evidence>
<keyword evidence="2" id="KW-1185">Reference proteome</keyword>
<dbReference type="SUPFAM" id="SSF52047">
    <property type="entry name" value="RNI-like"/>
    <property type="match status" value="1"/>
</dbReference>
<dbReference type="Proteomes" id="UP000515158">
    <property type="component" value="Unplaced"/>
</dbReference>
<dbReference type="RefSeq" id="XP_034251692.1">
    <property type="nucleotide sequence ID" value="XM_034395801.1"/>
</dbReference>
<dbReference type="PROSITE" id="PS50181">
    <property type="entry name" value="FBOX"/>
    <property type="match status" value="1"/>
</dbReference>
<dbReference type="Pfam" id="PF12937">
    <property type="entry name" value="F-box-like"/>
    <property type="match status" value="1"/>
</dbReference>
<evidence type="ECO:0000313" key="7">
    <source>
        <dbReference type="RefSeq" id="XP_034251696.1"/>
    </source>
</evidence>
<evidence type="ECO:0000313" key="5">
    <source>
        <dbReference type="RefSeq" id="XP_034251693.1"/>
    </source>
</evidence>
<dbReference type="RefSeq" id="XP_034251693.1">
    <property type="nucleotide sequence ID" value="XM_034395802.1"/>
</dbReference>
<protein>
    <submittedName>
        <fullName evidence="3 4">Uncharacterized protein LOC117651625</fullName>
    </submittedName>
</protein>